<feature type="region of interest" description="Disordered" evidence="1">
    <location>
        <begin position="80"/>
        <end position="103"/>
    </location>
</feature>
<dbReference type="Proteomes" id="UP000002630">
    <property type="component" value="Linkage Group LG30"/>
</dbReference>
<reference evidence="2 3" key="1">
    <citation type="journal article" date="2010" name="Nature">
        <title>The Ectocarpus genome and the independent evolution of multicellularity in brown algae.</title>
        <authorList>
            <person name="Cock J.M."/>
            <person name="Sterck L."/>
            <person name="Rouze P."/>
            <person name="Scornet D."/>
            <person name="Allen A.E."/>
            <person name="Amoutzias G."/>
            <person name="Anthouard V."/>
            <person name="Artiguenave F."/>
            <person name="Aury J.M."/>
            <person name="Badger J.H."/>
            <person name="Beszteri B."/>
            <person name="Billiau K."/>
            <person name="Bonnet E."/>
            <person name="Bothwell J.H."/>
            <person name="Bowler C."/>
            <person name="Boyen C."/>
            <person name="Brownlee C."/>
            <person name="Carrano C.J."/>
            <person name="Charrier B."/>
            <person name="Cho G.Y."/>
            <person name="Coelho S.M."/>
            <person name="Collen J."/>
            <person name="Corre E."/>
            <person name="Da Silva C."/>
            <person name="Delage L."/>
            <person name="Delaroque N."/>
            <person name="Dittami S.M."/>
            <person name="Doulbeau S."/>
            <person name="Elias M."/>
            <person name="Farnham G."/>
            <person name="Gachon C.M."/>
            <person name="Gschloessl B."/>
            <person name="Heesch S."/>
            <person name="Jabbari K."/>
            <person name="Jubin C."/>
            <person name="Kawai H."/>
            <person name="Kimura K."/>
            <person name="Kloareg B."/>
            <person name="Kupper F.C."/>
            <person name="Lang D."/>
            <person name="Le Bail A."/>
            <person name="Leblanc C."/>
            <person name="Lerouge P."/>
            <person name="Lohr M."/>
            <person name="Lopez P.J."/>
            <person name="Martens C."/>
            <person name="Maumus F."/>
            <person name="Michel G."/>
            <person name="Miranda-Saavedra D."/>
            <person name="Morales J."/>
            <person name="Moreau H."/>
            <person name="Motomura T."/>
            <person name="Nagasato C."/>
            <person name="Napoli C.A."/>
            <person name="Nelson D.R."/>
            <person name="Nyvall-Collen P."/>
            <person name="Peters A.F."/>
            <person name="Pommier C."/>
            <person name="Potin P."/>
            <person name="Poulain J."/>
            <person name="Quesneville H."/>
            <person name="Read B."/>
            <person name="Rensing S.A."/>
            <person name="Ritter A."/>
            <person name="Rousvoal S."/>
            <person name="Samanta M."/>
            <person name="Samson G."/>
            <person name="Schroeder D.C."/>
            <person name="Segurens B."/>
            <person name="Strittmatter M."/>
            <person name="Tonon T."/>
            <person name="Tregear J.W."/>
            <person name="Valentin K."/>
            <person name="von Dassow P."/>
            <person name="Yamagishi T."/>
            <person name="Van de Peer Y."/>
            <person name="Wincker P."/>
        </authorList>
    </citation>
    <scope>NUCLEOTIDE SEQUENCE [LARGE SCALE GENOMIC DNA]</scope>
    <source>
        <strain evidence="3">Ec32 / CCAP1310/4</strain>
    </source>
</reference>
<sequence>MGAAFLLEEPSPDGADRFYQQKGRSRGGQQLLMTKVCSHQVSQAEDGAESRKNFLLTKKKNTLLGRTYLIVRQGDIPDTFRAPLPDLRRTQSPSPVVKASARR</sequence>
<name>D7FH41_ECTSI</name>
<dbReference type="EMBL" id="FN647737">
    <property type="protein sequence ID" value="CBJ28416.1"/>
    <property type="molecule type" value="Genomic_DNA"/>
</dbReference>
<evidence type="ECO:0000256" key="1">
    <source>
        <dbReference type="SAM" id="MobiDB-lite"/>
    </source>
</evidence>
<accession>D7FH41</accession>
<gene>
    <name evidence="2" type="ORF">Esi_0105_0012</name>
</gene>
<dbReference type="InParanoid" id="D7FH41"/>
<dbReference type="EMBL" id="FN649755">
    <property type="protein sequence ID" value="CBJ28416.1"/>
    <property type="molecule type" value="Genomic_DNA"/>
</dbReference>
<evidence type="ECO:0000313" key="3">
    <source>
        <dbReference type="Proteomes" id="UP000002630"/>
    </source>
</evidence>
<proteinExistence type="predicted"/>
<evidence type="ECO:0000313" key="2">
    <source>
        <dbReference type="EMBL" id="CBJ28416.1"/>
    </source>
</evidence>
<organism evidence="2 3">
    <name type="scientific">Ectocarpus siliculosus</name>
    <name type="common">Brown alga</name>
    <name type="synonym">Conferva siliculosa</name>
    <dbReference type="NCBI Taxonomy" id="2880"/>
    <lineage>
        <taxon>Eukaryota</taxon>
        <taxon>Sar</taxon>
        <taxon>Stramenopiles</taxon>
        <taxon>Ochrophyta</taxon>
        <taxon>PX clade</taxon>
        <taxon>Phaeophyceae</taxon>
        <taxon>Ectocarpales</taxon>
        <taxon>Ectocarpaceae</taxon>
        <taxon>Ectocarpus</taxon>
    </lineage>
</organism>
<protein>
    <submittedName>
        <fullName evidence="2">Uncharacterized protein</fullName>
    </submittedName>
</protein>
<keyword evidence="3" id="KW-1185">Reference proteome</keyword>
<dbReference type="AlphaFoldDB" id="D7FH41"/>